<reference evidence="6 7" key="1">
    <citation type="submission" date="2019-07" db="EMBL/GenBank/DDBJ databases">
        <title>Whole genome shotgun sequence of Vibrio sagamiensis NBRC 104589.</title>
        <authorList>
            <person name="Hosoyama A."/>
            <person name="Uohara A."/>
            <person name="Ohji S."/>
            <person name="Ichikawa N."/>
        </authorList>
    </citation>
    <scope>NUCLEOTIDE SEQUENCE [LARGE SCALE GENOMIC DNA]</scope>
    <source>
        <strain evidence="6 7">NBRC 104589</strain>
    </source>
</reference>
<dbReference type="SUPFAM" id="SSF46689">
    <property type="entry name" value="Homeodomain-like"/>
    <property type="match status" value="1"/>
</dbReference>
<dbReference type="Gene3D" id="1.10.357.10">
    <property type="entry name" value="Tetracycline Repressor, domain 2"/>
    <property type="match status" value="1"/>
</dbReference>
<dbReference type="EMBL" id="BJXJ01000035">
    <property type="protein sequence ID" value="GEM76936.1"/>
    <property type="molecule type" value="Genomic_DNA"/>
</dbReference>
<organism evidence="6 7">
    <name type="scientific">Vibrio sagamiensis NBRC 104589</name>
    <dbReference type="NCBI Taxonomy" id="1219064"/>
    <lineage>
        <taxon>Bacteria</taxon>
        <taxon>Pseudomonadati</taxon>
        <taxon>Pseudomonadota</taxon>
        <taxon>Gammaproteobacteria</taxon>
        <taxon>Vibrionales</taxon>
        <taxon>Vibrionaceae</taxon>
        <taxon>Vibrio</taxon>
    </lineage>
</organism>
<protein>
    <recommendedName>
        <fullName evidence="5">HTH tetR-type domain-containing protein</fullName>
    </recommendedName>
</protein>
<evidence type="ECO:0000313" key="6">
    <source>
        <dbReference type="EMBL" id="GEM76936.1"/>
    </source>
</evidence>
<dbReference type="PROSITE" id="PS01081">
    <property type="entry name" value="HTH_TETR_1"/>
    <property type="match status" value="1"/>
</dbReference>
<dbReference type="AlphaFoldDB" id="A0A511QIJ6"/>
<proteinExistence type="predicted"/>
<dbReference type="PRINTS" id="PR00455">
    <property type="entry name" value="HTHTETR"/>
</dbReference>
<keyword evidence="3" id="KW-0804">Transcription</keyword>
<dbReference type="InterPro" id="IPR001647">
    <property type="entry name" value="HTH_TetR"/>
</dbReference>
<dbReference type="Proteomes" id="UP000321922">
    <property type="component" value="Unassembled WGS sequence"/>
</dbReference>
<accession>A0A511QIJ6</accession>
<evidence type="ECO:0000256" key="4">
    <source>
        <dbReference type="PROSITE-ProRule" id="PRU00335"/>
    </source>
</evidence>
<evidence type="ECO:0000313" key="7">
    <source>
        <dbReference type="Proteomes" id="UP000321922"/>
    </source>
</evidence>
<name>A0A511QIJ6_9VIBR</name>
<feature type="domain" description="HTH tetR-type" evidence="5">
    <location>
        <begin position="5"/>
        <end position="65"/>
    </location>
</feature>
<dbReference type="Pfam" id="PF00440">
    <property type="entry name" value="TetR_N"/>
    <property type="match status" value="1"/>
</dbReference>
<evidence type="ECO:0000256" key="3">
    <source>
        <dbReference type="ARBA" id="ARBA00023163"/>
    </source>
</evidence>
<feature type="DNA-binding region" description="H-T-H motif" evidence="4">
    <location>
        <begin position="28"/>
        <end position="47"/>
    </location>
</feature>
<comment type="caution">
    <text evidence="6">The sequence shown here is derived from an EMBL/GenBank/DDBJ whole genome shotgun (WGS) entry which is preliminary data.</text>
</comment>
<evidence type="ECO:0000256" key="1">
    <source>
        <dbReference type="ARBA" id="ARBA00023015"/>
    </source>
</evidence>
<dbReference type="PANTHER" id="PTHR47506:SF1">
    <property type="entry name" value="HTH-TYPE TRANSCRIPTIONAL REGULATOR YJDC"/>
    <property type="match status" value="1"/>
</dbReference>
<dbReference type="InterPro" id="IPR023772">
    <property type="entry name" value="DNA-bd_HTH_TetR-type_CS"/>
</dbReference>
<gene>
    <name evidence="6" type="ORF">VSA01S_30480</name>
</gene>
<keyword evidence="2 4" id="KW-0238">DNA-binding</keyword>
<dbReference type="GO" id="GO:0003677">
    <property type="term" value="F:DNA binding"/>
    <property type="evidence" value="ECO:0007669"/>
    <property type="project" value="UniProtKB-UniRule"/>
</dbReference>
<sequence>MSSKGTTKERILNAAEGLFAENGFNDTSLRTITGKANVNLASVNYHFGDKKTLVRAVIDRYLEALMPNVERSLMDLNARSQFSKGVPVFNERSL</sequence>
<evidence type="ECO:0000259" key="5">
    <source>
        <dbReference type="PROSITE" id="PS50977"/>
    </source>
</evidence>
<keyword evidence="7" id="KW-1185">Reference proteome</keyword>
<dbReference type="InterPro" id="IPR009057">
    <property type="entry name" value="Homeodomain-like_sf"/>
</dbReference>
<keyword evidence="1" id="KW-0805">Transcription regulation</keyword>
<dbReference type="PANTHER" id="PTHR47506">
    <property type="entry name" value="TRANSCRIPTIONAL REGULATORY PROTEIN"/>
    <property type="match status" value="1"/>
</dbReference>
<evidence type="ECO:0000256" key="2">
    <source>
        <dbReference type="ARBA" id="ARBA00023125"/>
    </source>
</evidence>
<dbReference type="PROSITE" id="PS50977">
    <property type="entry name" value="HTH_TETR_2"/>
    <property type="match status" value="1"/>
</dbReference>